<protein>
    <submittedName>
        <fullName evidence="1">Uncharacterized protein</fullName>
    </submittedName>
</protein>
<gene>
    <name evidence="1" type="ORF">UY27_C0023G0001</name>
</gene>
<evidence type="ECO:0000313" key="1">
    <source>
        <dbReference type="EMBL" id="KKU95293.1"/>
    </source>
</evidence>
<dbReference type="EMBL" id="LCPJ01000023">
    <property type="protein sequence ID" value="KKU95293.1"/>
    <property type="molecule type" value="Genomic_DNA"/>
</dbReference>
<proteinExistence type="predicted"/>
<feature type="non-terminal residue" evidence="1">
    <location>
        <position position="23"/>
    </location>
</feature>
<reference evidence="1 2" key="1">
    <citation type="journal article" date="2015" name="Nature">
        <title>rRNA introns, odd ribosomes, and small enigmatic genomes across a large radiation of phyla.</title>
        <authorList>
            <person name="Brown C.T."/>
            <person name="Hug L.A."/>
            <person name="Thomas B.C."/>
            <person name="Sharon I."/>
            <person name="Castelle C.J."/>
            <person name="Singh A."/>
            <person name="Wilkins M.J."/>
            <person name="Williams K.H."/>
            <person name="Banfield J.F."/>
        </authorList>
    </citation>
    <scope>NUCLEOTIDE SEQUENCE [LARGE SCALE GENOMIC DNA]</scope>
</reference>
<name>A0A0G1WY99_9BACT</name>
<evidence type="ECO:0000313" key="2">
    <source>
        <dbReference type="Proteomes" id="UP000034661"/>
    </source>
</evidence>
<sequence length="23" mass="2559">MDKVLVSETSDMRSIRIGGTYEA</sequence>
<comment type="caution">
    <text evidence="1">The sequence shown here is derived from an EMBL/GenBank/DDBJ whole genome shotgun (WGS) entry which is preliminary data.</text>
</comment>
<dbReference type="Proteomes" id="UP000034661">
    <property type="component" value="Unassembled WGS sequence"/>
</dbReference>
<organism evidence="1 2">
    <name type="scientific">Candidatus Gottesmanbacteria bacterium GW2011_GWA1_48_13</name>
    <dbReference type="NCBI Taxonomy" id="1618439"/>
    <lineage>
        <taxon>Bacteria</taxon>
        <taxon>Candidatus Gottesmaniibacteriota</taxon>
    </lineage>
</organism>
<dbReference type="AlphaFoldDB" id="A0A0G1WY99"/>
<accession>A0A0G1WY99</accession>